<keyword evidence="3" id="KW-1185">Reference proteome</keyword>
<name>A0A5J4NLK6_9TREM</name>
<comment type="caution">
    <text evidence="2">The sequence shown here is derived from an EMBL/GenBank/DDBJ whole genome shotgun (WGS) entry which is preliminary data.</text>
</comment>
<dbReference type="PANTHER" id="PTHR47331:SF1">
    <property type="entry name" value="GAG-LIKE PROTEIN"/>
    <property type="match status" value="1"/>
</dbReference>
<protein>
    <recommendedName>
        <fullName evidence="4">Peptidase aspartic putative domain-containing protein</fullName>
    </recommendedName>
</protein>
<proteinExistence type="predicted"/>
<evidence type="ECO:0000256" key="1">
    <source>
        <dbReference type="SAM" id="MobiDB-lite"/>
    </source>
</evidence>
<dbReference type="InterPro" id="IPR008936">
    <property type="entry name" value="Rho_GTPase_activation_prot"/>
</dbReference>
<evidence type="ECO:0000313" key="3">
    <source>
        <dbReference type="Proteomes" id="UP000324629"/>
    </source>
</evidence>
<reference evidence="2 3" key="1">
    <citation type="journal article" date="2019" name="Gigascience">
        <title>Whole-genome sequence of the oriental lung fluke Paragonimus westermani.</title>
        <authorList>
            <person name="Oey H."/>
            <person name="Zakrzewski M."/>
            <person name="Narain K."/>
            <person name="Devi K.R."/>
            <person name="Agatsuma T."/>
            <person name="Nawaratna S."/>
            <person name="Gobert G.N."/>
            <person name="Jones M.K."/>
            <person name="Ragan M.A."/>
            <person name="McManus D.P."/>
            <person name="Krause L."/>
        </authorList>
    </citation>
    <scope>NUCLEOTIDE SEQUENCE [LARGE SCALE GENOMIC DNA]</scope>
    <source>
        <strain evidence="2 3">IND2009</strain>
    </source>
</reference>
<dbReference type="Gene3D" id="1.10.506.10">
    <property type="entry name" value="GTPase Activation - p120gap, domain 1"/>
    <property type="match status" value="1"/>
</dbReference>
<sequence length="447" mass="49802">MMTNVFILQVAHRYFSTNTTLSAPQVIRTCLDSEFVPLCIYTWKNLQNELSNKPNFVSSLLLTTTELRCHLQLIVHLLESDIMPDNPNDSFRGNTLGTQILDHYCNIVCADWRYNCFKRVREDALNGLPLSCSSDSSTTSLQSANFYCAGDRPSVPLSTQRPSVPNTRSTPNTSTGRPHSLSAGASTNSTIFGATDVPPQTGLSIATCHQSGSPSQQQQPIAVPMLEQEWHSRLISIAIEDLTSHVNQFPLQVRWVYSELQQTKPSAINILEVRDTSQEALMNTLPNTSQSTTVNGLTTARCKNARLRIVSLDGQETVDINNAYSVADLPLRPVPSIKEEAQRWSHLKDLPFDEIHDAKVTILIGCDVPGAHWVMDQKLGKRGQPFAVRSLLGWVLSGPLQRKPRETVSNNCVRHDETNLTETVTKFIRFAANRIAAVHNPTFPDQW</sequence>
<feature type="compositionally biased region" description="Polar residues" evidence="1">
    <location>
        <begin position="156"/>
        <end position="192"/>
    </location>
</feature>
<gene>
    <name evidence="2" type="ORF">DEA37_0003187</name>
</gene>
<dbReference type="AlphaFoldDB" id="A0A5J4NLK6"/>
<organism evidence="2 3">
    <name type="scientific">Paragonimus westermani</name>
    <dbReference type="NCBI Taxonomy" id="34504"/>
    <lineage>
        <taxon>Eukaryota</taxon>
        <taxon>Metazoa</taxon>
        <taxon>Spiralia</taxon>
        <taxon>Lophotrochozoa</taxon>
        <taxon>Platyhelminthes</taxon>
        <taxon>Trematoda</taxon>
        <taxon>Digenea</taxon>
        <taxon>Plagiorchiida</taxon>
        <taxon>Troglotremata</taxon>
        <taxon>Troglotrematidae</taxon>
        <taxon>Paragonimus</taxon>
    </lineage>
</organism>
<evidence type="ECO:0000313" key="2">
    <source>
        <dbReference type="EMBL" id="KAA3676423.1"/>
    </source>
</evidence>
<accession>A0A5J4NLK6</accession>
<dbReference type="PANTHER" id="PTHR47331">
    <property type="entry name" value="PHD-TYPE DOMAIN-CONTAINING PROTEIN"/>
    <property type="match status" value="1"/>
</dbReference>
<dbReference type="SUPFAM" id="SSF48350">
    <property type="entry name" value="GTPase activation domain, GAP"/>
    <property type="match status" value="1"/>
</dbReference>
<dbReference type="EMBL" id="QNGE01001994">
    <property type="protein sequence ID" value="KAA3676423.1"/>
    <property type="molecule type" value="Genomic_DNA"/>
</dbReference>
<dbReference type="Proteomes" id="UP000324629">
    <property type="component" value="Unassembled WGS sequence"/>
</dbReference>
<feature type="region of interest" description="Disordered" evidence="1">
    <location>
        <begin position="153"/>
        <end position="194"/>
    </location>
</feature>
<evidence type="ECO:0008006" key="4">
    <source>
        <dbReference type="Google" id="ProtNLM"/>
    </source>
</evidence>